<protein>
    <submittedName>
        <fullName evidence="4">ABC transporter substrate-binding protein</fullName>
    </submittedName>
</protein>
<proteinExistence type="inferred from homology"/>
<evidence type="ECO:0000259" key="3">
    <source>
        <dbReference type="Pfam" id="PF13458"/>
    </source>
</evidence>
<keyword evidence="2" id="KW-0732">Signal</keyword>
<evidence type="ECO:0000256" key="2">
    <source>
        <dbReference type="ARBA" id="ARBA00022729"/>
    </source>
</evidence>
<dbReference type="Pfam" id="PF13458">
    <property type="entry name" value="Peripla_BP_6"/>
    <property type="match status" value="1"/>
</dbReference>
<dbReference type="InterPro" id="IPR051010">
    <property type="entry name" value="BCAA_transport"/>
</dbReference>
<evidence type="ECO:0000256" key="1">
    <source>
        <dbReference type="ARBA" id="ARBA00010062"/>
    </source>
</evidence>
<dbReference type="InterPro" id="IPR028081">
    <property type="entry name" value="Leu-bd"/>
</dbReference>
<dbReference type="EMBL" id="JACQWF010000339">
    <property type="protein sequence ID" value="MBI4596236.1"/>
    <property type="molecule type" value="Genomic_DNA"/>
</dbReference>
<evidence type="ECO:0000313" key="5">
    <source>
        <dbReference type="Proteomes" id="UP000772181"/>
    </source>
</evidence>
<dbReference type="PANTHER" id="PTHR30483">
    <property type="entry name" value="LEUCINE-SPECIFIC-BINDING PROTEIN"/>
    <property type="match status" value="1"/>
</dbReference>
<reference evidence="4" key="1">
    <citation type="submission" date="2020-07" db="EMBL/GenBank/DDBJ databases">
        <title>Huge and variable diversity of episymbiotic CPR bacteria and DPANN archaea in groundwater ecosystems.</title>
        <authorList>
            <person name="He C.Y."/>
            <person name="Keren R."/>
            <person name="Whittaker M."/>
            <person name="Farag I.F."/>
            <person name="Doudna J."/>
            <person name="Cate J.H.D."/>
            <person name="Banfield J.F."/>
        </authorList>
    </citation>
    <scope>NUCLEOTIDE SEQUENCE</scope>
    <source>
        <strain evidence="4">NC_groundwater_1482_Ag_S-0.65um_47_24</strain>
    </source>
</reference>
<gene>
    <name evidence="4" type="ORF">HY730_07680</name>
</gene>
<evidence type="ECO:0000313" key="4">
    <source>
        <dbReference type="EMBL" id="MBI4596236.1"/>
    </source>
</evidence>
<dbReference type="Proteomes" id="UP000772181">
    <property type="component" value="Unassembled WGS sequence"/>
</dbReference>
<dbReference type="PANTHER" id="PTHR30483:SF6">
    <property type="entry name" value="PERIPLASMIC BINDING PROTEIN OF ABC TRANSPORTER FOR NATURAL AMINO ACIDS"/>
    <property type="match status" value="1"/>
</dbReference>
<dbReference type="Gene3D" id="3.40.50.2300">
    <property type="match status" value="2"/>
</dbReference>
<dbReference type="SUPFAM" id="SSF53822">
    <property type="entry name" value="Periplasmic binding protein-like I"/>
    <property type="match status" value="1"/>
</dbReference>
<organism evidence="4 5">
    <name type="scientific">Tectimicrobiota bacterium</name>
    <dbReference type="NCBI Taxonomy" id="2528274"/>
    <lineage>
        <taxon>Bacteria</taxon>
        <taxon>Pseudomonadati</taxon>
        <taxon>Nitrospinota/Tectimicrobiota group</taxon>
        <taxon>Candidatus Tectimicrobiota</taxon>
    </lineage>
</organism>
<comment type="caution">
    <text evidence="4">The sequence shown here is derived from an EMBL/GenBank/DDBJ whole genome shotgun (WGS) entry which is preliminary data.</text>
</comment>
<comment type="similarity">
    <text evidence="1">Belongs to the leucine-binding protein family.</text>
</comment>
<dbReference type="AlphaFoldDB" id="A0A933LRC4"/>
<accession>A0A933LRC4</accession>
<name>A0A933LRC4_UNCTE</name>
<feature type="domain" description="Leucine-binding protein" evidence="3">
    <location>
        <begin position="36"/>
        <end position="350"/>
    </location>
</feature>
<dbReference type="InterPro" id="IPR028082">
    <property type="entry name" value="Peripla_BP_I"/>
</dbReference>
<sequence length="392" mass="42980">MREKRVGLWQGSKVILVFLFVGIIFLPWQGYSEEAIKIGVIRDLTGPHAEAGRSQRDALTMVYDEANATGFIPGHKIDYKDTIGDEKADPDKSTSLAKKFIEADNVLLISCCSTSGAGMAVVKAASEAKVPVTGHAYSTELHKGELGKWYFASGSNNDEIAPAWLEQVKRDGHKKVAVGWVNYAWGRDIRDNLLKRAADYGITIVGDVPIEMGASEATAEVQKIKALNPEAVIFCLLSKDQAAAARGVAAIGWNIPIYGTSATMPPALKMVGADLMEGWRAPFLSDPAATEVVAIINKFKTKYGSTPAEITYFMETWDATNVLMQVFKTMAEKKEPFTRTNLRDALEKYSAGVSLLTPTPRKSPGWKQVPHILIYAKDFLPLKVEKGKFAKY</sequence>